<keyword evidence="15" id="KW-1185">Reference proteome</keyword>
<dbReference type="GO" id="GO:0004402">
    <property type="term" value="F:histone acetyltransferase activity"/>
    <property type="evidence" value="ECO:0007669"/>
    <property type="project" value="InterPro"/>
</dbReference>
<dbReference type="EC" id="2.3.1.48" evidence="2"/>
<feature type="compositionally biased region" description="Polar residues" evidence="13">
    <location>
        <begin position="521"/>
        <end position="534"/>
    </location>
</feature>
<reference evidence="16" key="1">
    <citation type="submission" date="2022-11" db="UniProtKB">
        <authorList>
            <consortium name="WormBaseParasite"/>
        </authorList>
    </citation>
    <scope>IDENTIFICATION</scope>
</reference>
<proteinExistence type="predicted"/>
<evidence type="ECO:0000256" key="3">
    <source>
        <dbReference type="ARBA" id="ARBA00022679"/>
    </source>
</evidence>
<feature type="compositionally biased region" description="Low complexity" evidence="13">
    <location>
        <begin position="496"/>
        <end position="505"/>
    </location>
</feature>
<evidence type="ECO:0000256" key="2">
    <source>
        <dbReference type="ARBA" id="ARBA00013184"/>
    </source>
</evidence>
<dbReference type="PANTHER" id="PTHR13808">
    <property type="entry name" value="CBP/P300-RELATED"/>
    <property type="match status" value="1"/>
</dbReference>
<dbReference type="WBParaSite" id="jg6207">
    <property type="protein sequence ID" value="jg6207"/>
    <property type="gene ID" value="jg6207"/>
</dbReference>
<feature type="region of interest" description="Disordered" evidence="13">
    <location>
        <begin position="1"/>
        <end position="159"/>
    </location>
</feature>
<feature type="region of interest" description="Disordered" evidence="13">
    <location>
        <begin position="257"/>
        <end position="537"/>
    </location>
</feature>
<feature type="compositionally biased region" description="Low complexity" evidence="13">
    <location>
        <begin position="319"/>
        <end position="331"/>
    </location>
</feature>
<evidence type="ECO:0000256" key="1">
    <source>
        <dbReference type="ARBA" id="ARBA00004123"/>
    </source>
</evidence>
<evidence type="ECO:0000256" key="10">
    <source>
        <dbReference type="ARBA" id="ARBA00023242"/>
    </source>
</evidence>
<evidence type="ECO:0000259" key="14">
    <source>
        <dbReference type="PROSITE" id="PS50134"/>
    </source>
</evidence>
<dbReference type="GO" id="GO:0008270">
    <property type="term" value="F:zinc ion binding"/>
    <property type="evidence" value="ECO:0007669"/>
    <property type="project" value="UniProtKB-KW"/>
</dbReference>
<keyword evidence="3" id="KW-0808">Transferase</keyword>
<dbReference type="AlphaFoldDB" id="A0A915EK40"/>
<dbReference type="InterPro" id="IPR013178">
    <property type="entry name" value="Histone_AcTrfase_Rtt109/CBP"/>
</dbReference>
<keyword evidence="8" id="KW-0805">Transcription regulation</keyword>
<dbReference type="GO" id="GO:0045944">
    <property type="term" value="P:positive regulation of transcription by RNA polymerase II"/>
    <property type="evidence" value="ECO:0007669"/>
    <property type="project" value="TreeGrafter"/>
</dbReference>
<feature type="compositionally biased region" description="Low complexity" evidence="13">
    <location>
        <begin position="355"/>
        <end position="377"/>
    </location>
</feature>
<accession>A0A915EK40</accession>
<feature type="compositionally biased region" description="Low complexity" evidence="13">
    <location>
        <begin position="430"/>
        <end position="460"/>
    </location>
</feature>
<evidence type="ECO:0000313" key="16">
    <source>
        <dbReference type="WBParaSite" id="jg6207"/>
    </source>
</evidence>
<evidence type="ECO:0000256" key="4">
    <source>
        <dbReference type="ARBA" id="ARBA00022723"/>
    </source>
</evidence>
<evidence type="ECO:0000256" key="5">
    <source>
        <dbReference type="ARBA" id="ARBA00022771"/>
    </source>
</evidence>
<keyword evidence="5 12" id="KW-0863">Zinc-finger</keyword>
<dbReference type="PANTHER" id="PTHR13808:SF1">
    <property type="entry name" value="HISTONE ACETYLTRANSFERASE"/>
    <property type="match status" value="1"/>
</dbReference>
<feature type="compositionally biased region" description="Polar residues" evidence="13">
    <location>
        <begin position="135"/>
        <end position="147"/>
    </location>
</feature>
<feature type="compositionally biased region" description="Gly residues" evidence="13">
    <location>
        <begin position="336"/>
        <end position="346"/>
    </location>
</feature>
<feature type="compositionally biased region" description="Low complexity" evidence="13">
    <location>
        <begin position="61"/>
        <end position="134"/>
    </location>
</feature>
<dbReference type="Gene3D" id="1.20.1020.10">
    <property type="entry name" value="TAZ domain"/>
    <property type="match status" value="1"/>
</dbReference>
<keyword evidence="4 12" id="KW-0479">Metal-binding</keyword>
<dbReference type="SUPFAM" id="SSF57933">
    <property type="entry name" value="TAZ domain"/>
    <property type="match status" value="1"/>
</dbReference>
<dbReference type="GO" id="GO:0005667">
    <property type="term" value="C:transcription regulator complex"/>
    <property type="evidence" value="ECO:0007669"/>
    <property type="project" value="TreeGrafter"/>
</dbReference>
<dbReference type="PROSITE" id="PS50134">
    <property type="entry name" value="ZF_TAZ"/>
    <property type="match status" value="1"/>
</dbReference>
<evidence type="ECO:0000256" key="7">
    <source>
        <dbReference type="ARBA" id="ARBA00022853"/>
    </source>
</evidence>
<keyword evidence="10" id="KW-0539">Nucleus</keyword>
<feature type="compositionally biased region" description="Low complexity" evidence="13">
    <location>
        <begin position="148"/>
        <end position="158"/>
    </location>
</feature>
<dbReference type="Pfam" id="PF02135">
    <property type="entry name" value="zf-TAZ"/>
    <property type="match status" value="1"/>
</dbReference>
<keyword evidence="6 12" id="KW-0862">Zinc</keyword>
<feature type="domain" description="TAZ-type" evidence="14">
    <location>
        <begin position="535"/>
        <end position="622"/>
    </location>
</feature>
<feature type="compositionally biased region" description="Low complexity" evidence="13">
    <location>
        <begin position="265"/>
        <end position="274"/>
    </location>
</feature>
<evidence type="ECO:0000313" key="15">
    <source>
        <dbReference type="Proteomes" id="UP000887574"/>
    </source>
</evidence>
<evidence type="ECO:0000256" key="13">
    <source>
        <dbReference type="SAM" id="MobiDB-lite"/>
    </source>
</evidence>
<protein>
    <recommendedName>
        <fullName evidence="2">histone acetyltransferase</fullName>
        <ecNumber evidence="2">2.3.1.48</ecNumber>
    </recommendedName>
</protein>
<keyword evidence="7" id="KW-0156">Chromatin regulator</keyword>
<comment type="subcellular location">
    <subcellularLocation>
        <location evidence="1">Nucleus</location>
    </subcellularLocation>
</comment>
<evidence type="ECO:0000256" key="6">
    <source>
        <dbReference type="ARBA" id="ARBA00022833"/>
    </source>
</evidence>
<dbReference type="GO" id="GO:0000123">
    <property type="term" value="C:histone acetyltransferase complex"/>
    <property type="evidence" value="ECO:0007669"/>
    <property type="project" value="TreeGrafter"/>
</dbReference>
<evidence type="ECO:0000256" key="8">
    <source>
        <dbReference type="ARBA" id="ARBA00023015"/>
    </source>
</evidence>
<dbReference type="GO" id="GO:0005634">
    <property type="term" value="C:nucleus"/>
    <property type="evidence" value="ECO:0007669"/>
    <property type="project" value="UniProtKB-SubCell"/>
</dbReference>
<evidence type="ECO:0000256" key="9">
    <source>
        <dbReference type="ARBA" id="ARBA00023163"/>
    </source>
</evidence>
<keyword evidence="9" id="KW-0804">Transcription</keyword>
<dbReference type="InterPro" id="IPR035898">
    <property type="entry name" value="TAZ_dom_sf"/>
</dbReference>
<feature type="compositionally biased region" description="Low complexity" evidence="13">
    <location>
        <begin position="468"/>
        <end position="484"/>
    </location>
</feature>
<dbReference type="GO" id="GO:0003713">
    <property type="term" value="F:transcription coactivator activity"/>
    <property type="evidence" value="ECO:0007669"/>
    <property type="project" value="TreeGrafter"/>
</dbReference>
<dbReference type="InterPro" id="IPR000197">
    <property type="entry name" value="Znf_TAZ"/>
</dbReference>
<dbReference type="SMART" id="SM00551">
    <property type="entry name" value="ZnF_TAZ"/>
    <property type="match status" value="1"/>
</dbReference>
<name>A0A915EK40_9BILA</name>
<evidence type="ECO:0000256" key="11">
    <source>
        <dbReference type="ARBA" id="ARBA00048017"/>
    </source>
</evidence>
<feature type="compositionally biased region" description="Pro residues" evidence="13">
    <location>
        <begin position="282"/>
        <end position="294"/>
    </location>
</feature>
<sequence length="727" mass="77564">MSADVMGEGDQPAHKKQKLAASVSFEEDDAFSELNNLEPIVPEPHSSMSNGSLLNGGGPAMQMAASTSQQQHQMHQQQMQQAHSFAHSGSSTGANNNASHQQQQPQGQPQQSVLQELLLSHSSSTSSMNSPRPSYVNSFATRSPMTSNNNNVPNAQNNTMTPPAGMQPGSQRTGQMVHPQIRHQTAQIGPQGMGGIIYDPNNMGQGPYPNPMMPGQGPQPHGYAAYQSQQPQMVHGRQIYGGAIRPTGPQMRMVNGQVPGGPSSRGGMRQPHPGGMMGMPGPQQPPQQPQPPQMRPGMMMMSNHANMGGQGGQYEPYSQMQQQPNGPQRQNSLSDGGYGGMSGSGGLPPQPPPQMTGAGQPHNSHLQQGQQHNTSQQNFGQLNSNGGLMAHQNPPSSQAQQRGAGGFAGGPPSSVQNQMMNSHGMDGALMSSSQQPSGQMPIQGHLGQQQQPQQLPMMNGPSGGGGPKSMLQQQQQAQQINQQQMGPGPSPGSMNQQPLIGQQPLPQQPPMNLINGPIQIRPQSNLGQPGTQSQDPEKRKLIQQQLVLLLHAHKCQQREKMDPQNRTPCNLPYCNTMKAVLEHMIACTNGRTCPFAHCASSRQIITHWKNCNKDDCPVCKPVKTFNVTSSANDRRQNDLLLNSALGPASAQQMGSNSILSSTLGAPPSSIPSNLGSVGPSSAMPLFGSPPSANLAVLQSTLLSDYVETRNPFRSTNPPIKLVSRTQE</sequence>
<organism evidence="15 16">
    <name type="scientific">Ditylenchus dipsaci</name>
    <dbReference type="NCBI Taxonomy" id="166011"/>
    <lineage>
        <taxon>Eukaryota</taxon>
        <taxon>Metazoa</taxon>
        <taxon>Ecdysozoa</taxon>
        <taxon>Nematoda</taxon>
        <taxon>Chromadorea</taxon>
        <taxon>Rhabditida</taxon>
        <taxon>Tylenchina</taxon>
        <taxon>Tylenchomorpha</taxon>
        <taxon>Sphaerularioidea</taxon>
        <taxon>Anguinidae</taxon>
        <taxon>Anguininae</taxon>
        <taxon>Ditylenchus</taxon>
    </lineage>
</organism>
<feature type="zinc finger region" description="TAZ-type" evidence="12">
    <location>
        <begin position="535"/>
        <end position="622"/>
    </location>
</feature>
<comment type="catalytic activity">
    <reaction evidence="11">
        <text>L-lysyl-[protein] + acetyl-CoA = N(6)-acetyl-L-lysyl-[protein] + CoA + H(+)</text>
        <dbReference type="Rhea" id="RHEA:45948"/>
        <dbReference type="Rhea" id="RHEA-COMP:9752"/>
        <dbReference type="Rhea" id="RHEA-COMP:10731"/>
        <dbReference type="ChEBI" id="CHEBI:15378"/>
        <dbReference type="ChEBI" id="CHEBI:29969"/>
        <dbReference type="ChEBI" id="CHEBI:57287"/>
        <dbReference type="ChEBI" id="CHEBI:57288"/>
        <dbReference type="ChEBI" id="CHEBI:61930"/>
        <dbReference type="EC" id="2.3.1.48"/>
    </reaction>
</comment>
<evidence type="ECO:0000256" key="12">
    <source>
        <dbReference type="PROSITE-ProRule" id="PRU00203"/>
    </source>
</evidence>
<dbReference type="Proteomes" id="UP000887574">
    <property type="component" value="Unplaced"/>
</dbReference>
<dbReference type="GO" id="GO:0031490">
    <property type="term" value="F:chromatin DNA binding"/>
    <property type="evidence" value="ECO:0007669"/>
    <property type="project" value="TreeGrafter"/>
</dbReference>